<dbReference type="Proteomes" id="UP000434582">
    <property type="component" value="Unassembled WGS sequence"/>
</dbReference>
<dbReference type="EMBL" id="WIVE01000099">
    <property type="protein sequence ID" value="MQX38419.1"/>
    <property type="molecule type" value="Genomic_DNA"/>
</dbReference>
<protein>
    <submittedName>
        <fullName evidence="1">Uncharacterized protein</fullName>
    </submittedName>
</protein>
<comment type="caution">
    <text evidence="1">The sequence shown here is derived from an EMBL/GenBank/DDBJ whole genome shotgun (WGS) entry which is preliminary data.</text>
</comment>
<sequence>MSFGSLFGFETTRDRNRAKQVVCQMGLGSENAAESGRWRTGAARGGDDRLIDTAGFRSNFSHLIDW</sequence>
<reference evidence="1 2" key="1">
    <citation type="submission" date="2019-10" db="EMBL/GenBank/DDBJ databases">
        <title>Draft whole-genome sequence of the purple nonsulfur photosynthetic bacterium Roseospira navarrensis DSM 15114.</title>
        <authorList>
            <person name="Kyndt J.A."/>
            <person name="Meyer T.E."/>
        </authorList>
    </citation>
    <scope>NUCLEOTIDE SEQUENCE [LARGE SCALE GENOMIC DNA]</scope>
    <source>
        <strain evidence="1 2">DSM 15114</strain>
    </source>
</reference>
<organism evidence="1 2">
    <name type="scientific">Roseospira navarrensis</name>
    <dbReference type="NCBI Taxonomy" id="140058"/>
    <lineage>
        <taxon>Bacteria</taxon>
        <taxon>Pseudomonadati</taxon>
        <taxon>Pseudomonadota</taxon>
        <taxon>Alphaproteobacteria</taxon>
        <taxon>Rhodospirillales</taxon>
        <taxon>Rhodospirillaceae</taxon>
        <taxon>Roseospira</taxon>
    </lineage>
</organism>
<evidence type="ECO:0000313" key="2">
    <source>
        <dbReference type="Proteomes" id="UP000434582"/>
    </source>
</evidence>
<gene>
    <name evidence="1" type="ORF">GHC57_18030</name>
</gene>
<evidence type="ECO:0000313" key="1">
    <source>
        <dbReference type="EMBL" id="MQX38419.1"/>
    </source>
</evidence>
<proteinExistence type="predicted"/>
<keyword evidence="2" id="KW-1185">Reference proteome</keyword>
<name>A0A7X1ZI73_9PROT</name>
<dbReference type="AlphaFoldDB" id="A0A7X1ZI73"/>
<accession>A0A7X1ZI73</accession>